<feature type="region of interest" description="Disordered" evidence="1">
    <location>
        <begin position="225"/>
        <end position="308"/>
    </location>
</feature>
<evidence type="ECO:0000256" key="1">
    <source>
        <dbReference type="SAM" id="MobiDB-lite"/>
    </source>
</evidence>
<dbReference type="PROSITE" id="PS51257">
    <property type="entry name" value="PROKAR_LIPOPROTEIN"/>
    <property type="match status" value="1"/>
</dbReference>
<proteinExistence type="predicted"/>
<evidence type="ECO:0000313" key="2">
    <source>
        <dbReference type="EMBL" id="TNN33615.1"/>
    </source>
</evidence>
<dbReference type="AlphaFoldDB" id="A0A4Z2EXM4"/>
<keyword evidence="3" id="KW-1185">Reference proteome</keyword>
<sequence>MGVYRGPTGRRNICQTGPATSGCVEGLSRTRTSYEYQTGSARRAHLIGHHVEEVAVGAAAAARPLAGRHRAPERLLVDRDHSTFGHERPAGRGLFVPSASLQRWHPHILTRPPGGNATSKRGTPLLSGPGGRRDGRKGEEKSERGPAGCFLHASDAGLAGGSGPWGIWSLGDLVPGGSGPWGIWSLGGSLRRGLGGEHAVLSPISWLLWLCVGAARGQGEEAAVANAQGALPPPSTRPTPVRLGKEAVTERSPRGHREVTARNQRGTERNQRGTREEPERNREEPERNQRGTREEPDLDPEVTRGSGL</sequence>
<organism evidence="2 3">
    <name type="scientific">Liparis tanakae</name>
    <name type="common">Tanaka's snailfish</name>
    <dbReference type="NCBI Taxonomy" id="230148"/>
    <lineage>
        <taxon>Eukaryota</taxon>
        <taxon>Metazoa</taxon>
        <taxon>Chordata</taxon>
        <taxon>Craniata</taxon>
        <taxon>Vertebrata</taxon>
        <taxon>Euteleostomi</taxon>
        <taxon>Actinopterygii</taxon>
        <taxon>Neopterygii</taxon>
        <taxon>Teleostei</taxon>
        <taxon>Neoteleostei</taxon>
        <taxon>Acanthomorphata</taxon>
        <taxon>Eupercaria</taxon>
        <taxon>Perciformes</taxon>
        <taxon>Cottioidei</taxon>
        <taxon>Cottales</taxon>
        <taxon>Liparidae</taxon>
        <taxon>Liparis</taxon>
    </lineage>
</organism>
<name>A0A4Z2EXM4_9TELE</name>
<protein>
    <submittedName>
        <fullName evidence="2">Uncharacterized protein</fullName>
    </submittedName>
</protein>
<evidence type="ECO:0000313" key="3">
    <source>
        <dbReference type="Proteomes" id="UP000314294"/>
    </source>
</evidence>
<dbReference type="Proteomes" id="UP000314294">
    <property type="component" value="Unassembled WGS sequence"/>
</dbReference>
<dbReference type="EMBL" id="SRLO01002180">
    <property type="protein sequence ID" value="TNN33615.1"/>
    <property type="molecule type" value="Genomic_DNA"/>
</dbReference>
<accession>A0A4Z2EXM4</accession>
<feature type="region of interest" description="Disordered" evidence="1">
    <location>
        <begin position="106"/>
        <end position="148"/>
    </location>
</feature>
<reference evidence="2 3" key="1">
    <citation type="submission" date="2019-03" db="EMBL/GenBank/DDBJ databases">
        <title>First draft genome of Liparis tanakae, snailfish: a comprehensive survey of snailfish specific genes.</title>
        <authorList>
            <person name="Kim W."/>
            <person name="Song I."/>
            <person name="Jeong J.-H."/>
            <person name="Kim D."/>
            <person name="Kim S."/>
            <person name="Ryu S."/>
            <person name="Song J.Y."/>
            <person name="Lee S.K."/>
        </authorList>
    </citation>
    <scope>NUCLEOTIDE SEQUENCE [LARGE SCALE GENOMIC DNA]</scope>
    <source>
        <tissue evidence="2">Muscle</tissue>
    </source>
</reference>
<feature type="compositionally biased region" description="Basic and acidic residues" evidence="1">
    <location>
        <begin position="131"/>
        <end position="144"/>
    </location>
</feature>
<gene>
    <name evidence="2" type="ORF">EYF80_056216</name>
</gene>
<comment type="caution">
    <text evidence="2">The sequence shown here is derived from an EMBL/GenBank/DDBJ whole genome shotgun (WGS) entry which is preliminary data.</text>
</comment>
<feature type="compositionally biased region" description="Basic and acidic residues" evidence="1">
    <location>
        <begin position="243"/>
        <end position="295"/>
    </location>
</feature>